<dbReference type="Ensembl" id="ENSMALT00000017384.1">
    <property type="protein sequence ID" value="ENSMALP00000017047.1"/>
    <property type="gene ID" value="ENSMALG00000011894.1"/>
</dbReference>
<dbReference type="InterPro" id="IPR009000">
    <property type="entry name" value="Transl_B-barrel_sf"/>
</dbReference>
<dbReference type="GO" id="GO:0006412">
    <property type="term" value="P:translation"/>
    <property type="evidence" value="ECO:0007669"/>
    <property type="project" value="UniProtKB-KW"/>
</dbReference>
<dbReference type="FunFam" id="2.40.30.10:FF:000015">
    <property type="entry name" value="Translation factor GUF1, mitochondrial"/>
    <property type="match status" value="1"/>
</dbReference>
<dbReference type="GO" id="GO:0005525">
    <property type="term" value="F:GTP binding"/>
    <property type="evidence" value="ECO:0007669"/>
    <property type="project" value="UniProtKB-UniRule"/>
</dbReference>
<protein>
    <recommendedName>
        <fullName evidence="10">Tr-type G domain-containing protein</fullName>
    </recommendedName>
</protein>
<dbReference type="SUPFAM" id="SSF52540">
    <property type="entry name" value="P-loop containing nucleoside triphosphate hydrolases"/>
    <property type="match status" value="1"/>
</dbReference>
<dbReference type="InterPro" id="IPR038363">
    <property type="entry name" value="LepA_C_sf"/>
</dbReference>
<dbReference type="GO" id="GO:0003924">
    <property type="term" value="F:GTPase activity"/>
    <property type="evidence" value="ECO:0007669"/>
    <property type="project" value="UniProtKB-UniRule"/>
</dbReference>
<dbReference type="AlphaFoldDB" id="A0A3Q3JQX5"/>
<comment type="similarity">
    <text evidence="1">Belongs to the TRAFAC class translation factor GTPase superfamily. Classic translation factor GTPase family. LepA subfamily.</text>
</comment>
<dbReference type="SUPFAM" id="SSF54980">
    <property type="entry name" value="EF-G C-terminal domain-like"/>
    <property type="match status" value="2"/>
</dbReference>
<dbReference type="GO" id="GO:0005759">
    <property type="term" value="C:mitochondrial matrix"/>
    <property type="evidence" value="ECO:0007669"/>
    <property type="project" value="UniProtKB-UniRule"/>
</dbReference>
<organism evidence="11 12">
    <name type="scientific">Monopterus albus</name>
    <name type="common">Swamp eel</name>
    <dbReference type="NCBI Taxonomy" id="43700"/>
    <lineage>
        <taxon>Eukaryota</taxon>
        <taxon>Metazoa</taxon>
        <taxon>Chordata</taxon>
        <taxon>Craniata</taxon>
        <taxon>Vertebrata</taxon>
        <taxon>Euteleostomi</taxon>
        <taxon>Actinopterygii</taxon>
        <taxon>Neopterygii</taxon>
        <taxon>Teleostei</taxon>
        <taxon>Neoteleostei</taxon>
        <taxon>Acanthomorphata</taxon>
        <taxon>Anabantaria</taxon>
        <taxon>Synbranchiformes</taxon>
        <taxon>Synbranchidae</taxon>
        <taxon>Monopterus</taxon>
    </lineage>
</organism>
<evidence type="ECO:0000256" key="7">
    <source>
        <dbReference type="ARBA" id="ARBA00023136"/>
    </source>
</evidence>
<dbReference type="Pfam" id="PF06421">
    <property type="entry name" value="LepA_C"/>
    <property type="match status" value="1"/>
</dbReference>
<dbReference type="FunFam" id="3.30.70.2570:FF:000001">
    <property type="entry name" value="Translation factor GUF1, mitochondrial"/>
    <property type="match status" value="1"/>
</dbReference>
<dbReference type="Proteomes" id="UP000261600">
    <property type="component" value="Unplaced"/>
</dbReference>
<dbReference type="CDD" id="cd03699">
    <property type="entry name" value="EF4_II"/>
    <property type="match status" value="1"/>
</dbReference>
<evidence type="ECO:0000256" key="9">
    <source>
        <dbReference type="HAMAP-Rule" id="MF_03137"/>
    </source>
</evidence>
<evidence type="ECO:0000256" key="6">
    <source>
        <dbReference type="ARBA" id="ARBA00023134"/>
    </source>
</evidence>
<proteinExistence type="inferred from homology"/>
<keyword evidence="5 9" id="KW-0496">Mitochondrion</keyword>
<dbReference type="InterPro" id="IPR031157">
    <property type="entry name" value="G_TR_CS"/>
</dbReference>
<dbReference type="HAMAP" id="MF_00071">
    <property type="entry name" value="LepA"/>
    <property type="match status" value="1"/>
</dbReference>
<dbReference type="PANTHER" id="PTHR43512">
    <property type="entry name" value="TRANSLATION FACTOR GUF1-RELATED"/>
    <property type="match status" value="1"/>
</dbReference>
<dbReference type="PRINTS" id="PR00315">
    <property type="entry name" value="ELONGATNFCT"/>
</dbReference>
<dbReference type="FunFam" id="3.30.70.870:FF:000004">
    <property type="entry name" value="Translation factor GUF1, mitochondrial"/>
    <property type="match status" value="1"/>
</dbReference>
<sequence length="576" mass="64581">MYRLIFYFALKETIDLSKFPVDRIRNFCIIAHIDHGKSTLADRLLEITGTVSKTEKNKQVLDKLQVERERGITVKAQTASLLYNHQGQQYLLNLIDTPGHVDFSYEVSRSISACQGVLLIVDANQGIQAQTMANFYLAFEAQLSIIPVINKIDLKNADPETVESQIEKAFDIPRAECIRISAKLGTNVENVLQAVVDRIPPPPVSTDGPFKALVFDSSFDHYRGVVANIAVFGGRVRRGDKIVSAHLGKAYEVNELGLLRPEEHPTQKLFAGQVGYIIAGMKDVKEAQIGDTLYLQEQPVEALPGFKRAKAMVFAGIYPMDQSEYPGLRSAIERLTLNDSSVTVQRDSSMALGAGWRLGFLGLLHMEVFNQRLEQEYNASVIVTAPTVPYKAILSSAKLIKTRRAVQKNMVYIDDQRVMIKYLFPLNEIIVDFYDLLKSLSSGYASFDYEIAGYQAADLIKLDILLNGRPVEELTTIVHTDRAYSTGKAVCERLKDSIPRQLFEIAIQAVIGSKVIARETIKAYRKNVLAKCYGGDITRKMKLLKRQAEGKKKMRRIGNVEVPKDAFINVLKRKDK</sequence>
<keyword evidence="4 9" id="KW-0378">Hydrolase</keyword>
<evidence type="ECO:0000313" key="12">
    <source>
        <dbReference type="Proteomes" id="UP000261600"/>
    </source>
</evidence>
<dbReference type="Pfam" id="PF03144">
    <property type="entry name" value="GTP_EFTU_D2"/>
    <property type="match status" value="1"/>
</dbReference>
<evidence type="ECO:0000256" key="4">
    <source>
        <dbReference type="ARBA" id="ARBA00022801"/>
    </source>
</evidence>
<keyword evidence="6 9" id="KW-0342">GTP-binding</keyword>
<dbReference type="InterPro" id="IPR005225">
    <property type="entry name" value="Small_GTP-bd"/>
</dbReference>
<dbReference type="SUPFAM" id="SSF50447">
    <property type="entry name" value="Translation proteins"/>
    <property type="match status" value="1"/>
</dbReference>
<dbReference type="PROSITE" id="PS51722">
    <property type="entry name" value="G_TR_2"/>
    <property type="match status" value="1"/>
</dbReference>
<evidence type="ECO:0000256" key="1">
    <source>
        <dbReference type="ARBA" id="ARBA00005454"/>
    </source>
</evidence>
<feature type="binding site" evidence="9">
    <location>
        <begin position="150"/>
        <end position="153"/>
    </location>
    <ligand>
        <name>GTP</name>
        <dbReference type="ChEBI" id="CHEBI:37565"/>
    </ligand>
</feature>
<dbReference type="PROSITE" id="PS00301">
    <property type="entry name" value="G_TR_1"/>
    <property type="match status" value="1"/>
</dbReference>
<comment type="catalytic activity">
    <reaction evidence="9">
        <text>GTP + H2O = GDP + phosphate + H(+)</text>
        <dbReference type="Rhea" id="RHEA:19669"/>
        <dbReference type="ChEBI" id="CHEBI:15377"/>
        <dbReference type="ChEBI" id="CHEBI:15378"/>
        <dbReference type="ChEBI" id="CHEBI:37565"/>
        <dbReference type="ChEBI" id="CHEBI:43474"/>
        <dbReference type="ChEBI" id="CHEBI:58189"/>
        <dbReference type="EC" id="3.6.5.n1"/>
    </reaction>
</comment>
<feature type="binding site" evidence="9">
    <location>
        <begin position="96"/>
        <end position="100"/>
    </location>
    <ligand>
        <name>GTP</name>
        <dbReference type="ChEBI" id="CHEBI:37565"/>
    </ligand>
</feature>
<dbReference type="Gene3D" id="3.30.70.240">
    <property type="match status" value="1"/>
</dbReference>
<dbReference type="Gene3D" id="3.40.50.300">
    <property type="entry name" value="P-loop containing nucleotide triphosphate hydrolases"/>
    <property type="match status" value="1"/>
</dbReference>
<keyword evidence="7 9" id="KW-0472">Membrane</keyword>
<dbReference type="InterPro" id="IPR035647">
    <property type="entry name" value="EFG_III/V"/>
</dbReference>
<dbReference type="CDD" id="cd03709">
    <property type="entry name" value="lepA_C"/>
    <property type="match status" value="1"/>
</dbReference>
<dbReference type="InterPro" id="IPR000640">
    <property type="entry name" value="EFG_V-like"/>
</dbReference>
<comment type="function">
    <text evidence="9">Promotes mitochondrial protein synthesis. May act as a fidelity factor of the translation reaction, by catalyzing a one-codon backward translocation of tRNAs on improperly translocated ribosomes. Binds to mitochondrial ribosomes in a GTP-dependent manner.</text>
</comment>
<dbReference type="InterPro" id="IPR013842">
    <property type="entry name" value="LepA_CTD"/>
</dbReference>
<dbReference type="GO" id="GO:0097177">
    <property type="term" value="F:mitochondrial ribosome binding"/>
    <property type="evidence" value="ECO:0007669"/>
    <property type="project" value="TreeGrafter"/>
</dbReference>
<feature type="binding site" evidence="9">
    <location>
        <begin position="31"/>
        <end position="38"/>
    </location>
    <ligand>
        <name>GTP</name>
        <dbReference type="ChEBI" id="CHEBI:37565"/>
    </ligand>
</feature>
<accession>A0A3Q3JQX5</accession>
<evidence type="ECO:0000256" key="3">
    <source>
        <dbReference type="ARBA" id="ARBA00022792"/>
    </source>
</evidence>
<dbReference type="InterPro" id="IPR004161">
    <property type="entry name" value="EFTu-like_2"/>
</dbReference>
<feature type="domain" description="Tr-type G" evidence="10">
    <location>
        <begin position="22"/>
        <end position="204"/>
    </location>
</feature>
<dbReference type="CDD" id="cd01890">
    <property type="entry name" value="LepA"/>
    <property type="match status" value="1"/>
</dbReference>
<dbReference type="FunFam" id="3.40.50.300:FF:000078">
    <property type="entry name" value="Elongation factor 4"/>
    <property type="match status" value="1"/>
</dbReference>
<dbReference type="PANTHER" id="PTHR43512:SF7">
    <property type="entry name" value="TRANSLATION FACTOR GUF1, MITOCHONDRIAL"/>
    <property type="match status" value="1"/>
</dbReference>
<evidence type="ECO:0000313" key="11">
    <source>
        <dbReference type="Ensembl" id="ENSMALP00000017047.1"/>
    </source>
</evidence>
<dbReference type="Pfam" id="PF00679">
    <property type="entry name" value="EFG_C"/>
    <property type="match status" value="1"/>
</dbReference>
<reference evidence="11" key="1">
    <citation type="submission" date="2025-08" db="UniProtKB">
        <authorList>
            <consortium name="Ensembl"/>
        </authorList>
    </citation>
    <scope>IDENTIFICATION</scope>
</reference>
<comment type="similarity">
    <text evidence="9">Belongs to the GTP-binding elongation factor family. LepA subfamily.</text>
</comment>
<keyword evidence="12" id="KW-1185">Reference proteome</keyword>
<dbReference type="Gene3D" id="2.40.30.10">
    <property type="entry name" value="Translation factors"/>
    <property type="match status" value="1"/>
</dbReference>
<dbReference type="NCBIfam" id="TIGR00231">
    <property type="entry name" value="small_GTP"/>
    <property type="match status" value="1"/>
</dbReference>
<dbReference type="Gene3D" id="3.30.70.2570">
    <property type="entry name" value="Elongation factor 4, C-terminal domain"/>
    <property type="match status" value="1"/>
</dbReference>
<dbReference type="GO" id="GO:0045727">
    <property type="term" value="P:positive regulation of translation"/>
    <property type="evidence" value="ECO:0007669"/>
    <property type="project" value="UniProtKB-UniRule"/>
</dbReference>
<keyword evidence="9" id="KW-0648">Protein biosynthesis</keyword>
<reference evidence="11" key="2">
    <citation type="submission" date="2025-09" db="UniProtKB">
        <authorList>
            <consortium name="Ensembl"/>
        </authorList>
    </citation>
    <scope>IDENTIFICATION</scope>
</reference>
<dbReference type="NCBIfam" id="TIGR01393">
    <property type="entry name" value="lepA"/>
    <property type="match status" value="1"/>
</dbReference>
<keyword evidence="2 9" id="KW-0547">Nucleotide-binding</keyword>
<dbReference type="InterPro" id="IPR006297">
    <property type="entry name" value="EF-4"/>
</dbReference>
<evidence type="ECO:0000259" key="10">
    <source>
        <dbReference type="PROSITE" id="PS51722"/>
    </source>
</evidence>
<dbReference type="InterPro" id="IPR027417">
    <property type="entry name" value="P-loop_NTPase"/>
</dbReference>
<name>A0A3Q3JQX5_MONAL</name>
<dbReference type="Pfam" id="PF00009">
    <property type="entry name" value="GTP_EFTU"/>
    <property type="match status" value="1"/>
</dbReference>
<comment type="subcellular location">
    <subcellularLocation>
        <location evidence="9">Mitochondrion inner membrane</location>
        <topology evidence="9">Peripheral membrane protein</topology>
        <orientation evidence="9">Matrix side</orientation>
    </subcellularLocation>
</comment>
<dbReference type="InterPro" id="IPR035654">
    <property type="entry name" value="LepA_IV"/>
</dbReference>
<evidence type="ECO:0000256" key="8">
    <source>
        <dbReference type="ARBA" id="ARBA00049117"/>
    </source>
</evidence>
<dbReference type="CDD" id="cd16260">
    <property type="entry name" value="EF4_III"/>
    <property type="match status" value="1"/>
</dbReference>
<dbReference type="InterPro" id="IPR000795">
    <property type="entry name" value="T_Tr_GTP-bd_dom"/>
</dbReference>
<dbReference type="GO" id="GO:0005743">
    <property type="term" value="C:mitochondrial inner membrane"/>
    <property type="evidence" value="ECO:0007669"/>
    <property type="project" value="UniProtKB-SubCell"/>
</dbReference>
<comment type="catalytic activity">
    <reaction evidence="8">
        <text>GTP + H2O = GDP + phosphate + H(+)</text>
        <dbReference type="Rhea" id="RHEA:19669"/>
        <dbReference type="ChEBI" id="CHEBI:15377"/>
        <dbReference type="ChEBI" id="CHEBI:15378"/>
        <dbReference type="ChEBI" id="CHEBI:37565"/>
        <dbReference type="ChEBI" id="CHEBI:43474"/>
        <dbReference type="ChEBI" id="CHEBI:58189"/>
    </reaction>
    <physiologicalReaction direction="left-to-right" evidence="8">
        <dbReference type="Rhea" id="RHEA:19670"/>
    </physiologicalReaction>
</comment>
<keyword evidence="3 9" id="KW-0999">Mitochondrion inner membrane</keyword>
<evidence type="ECO:0000256" key="5">
    <source>
        <dbReference type="ARBA" id="ARBA00023128"/>
    </source>
</evidence>
<dbReference type="Gene3D" id="3.30.70.870">
    <property type="entry name" value="Elongation Factor G (Translational Gtpase), domain 3"/>
    <property type="match status" value="1"/>
</dbReference>
<evidence type="ECO:0000256" key="2">
    <source>
        <dbReference type="ARBA" id="ARBA00022741"/>
    </source>
</evidence>